<evidence type="ECO:0000256" key="1">
    <source>
        <dbReference type="SAM" id="Coils"/>
    </source>
</evidence>
<name>K5W1D1_AGABU</name>
<evidence type="ECO:0000313" key="2">
    <source>
        <dbReference type="EMBL" id="EKM80569.1"/>
    </source>
</evidence>
<gene>
    <name evidence="2" type="ORF">AGABI1DRAFT_112342</name>
</gene>
<dbReference type="KEGG" id="abp:AGABI1DRAFT112342"/>
<accession>K5W1D1</accession>
<dbReference type="AlphaFoldDB" id="K5W1D1"/>
<reference evidence="3" key="1">
    <citation type="journal article" date="2012" name="Proc. Natl. Acad. Sci. U.S.A.">
        <title>Genome sequence of the button mushroom Agaricus bisporus reveals mechanisms governing adaptation to a humic-rich ecological niche.</title>
        <authorList>
            <person name="Morin E."/>
            <person name="Kohler A."/>
            <person name="Baker A.R."/>
            <person name="Foulongne-Oriol M."/>
            <person name="Lombard V."/>
            <person name="Nagy L.G."/>
            <person name="Ohm R.A."/>
            <person name="Patyshakuliyeva A."/>
            <person name="Brun A."/>
            <person name="Aerts A.L."/>
            <person name="Bailey A.M."/>
            <person name="Billette C."/>
            <person name="Coutinho P.M."/>
            <person name="Deakin G."/>
            <person name="Doddapaneni H."/>
            <person name="Floudas D."/>
            <person name="Grimwood J."/>
            <person name="Hilden K."/>
            <person name="Kuees U."/>
            <person name="LaButti K.M."/>
            <person name="Lapidus A."/>
            <person name="Lindquist E.A."/>
            <person name="Lucas S.M."/>
            <person name="Murat C."/>
            <person name="Riley R.W."/>
            <person name="Salamov A.A."/>
            <person name="Schmutz J."/>
            <person name="Subramanian V."/>
            <person name="Woesten H.A.B."/>
            <person name="Xu J."/>
            <person name="Eastwood D.C."/>
            <person name="Foster G.D."/>
            <person name="Sonnenberg A.S."/>
            <person name="Cullen D."/>
            <person name="de Vries R.P."/>
            <person name="Lundell T."/>
            <person name="Hibbett D.S."/>
            <person name="Henrissat B."/>
            <person name="Burton K.S."/>
            <person name="Kerrigan R.W."/>
            <person name="Challen M.P."/>
            <person name="Grigoriev I.V."/>
            <person name="Martin F."/>
        </authorList>
    </citation>
    <scope>NUCLEOTIDE SEQUENCE [LARGE SCALE GENOMIC DNA]</scope>
    <source>
        <strain evidence="3">JB137-S8 / ATCC MYA-4627 / FGSC 10392</strain>
    </source>
</reference>
<proteinExistence type="predicted"/>
<dbReference type="HOGENOM" id="CLU_672620_0_0_1"/>
<feature type="coiled-coil region" evidence="1">
    <location>
        <begin position="63"/>
        <end position="211"/>
    </location>
</feature>
<keyword evidence="3" id="KW-1185">Reference proteome</keyword>
<dbReference type="EMBL" id="JH971388">
    <property type="protein sequence ID" value="EKM80569.1"/>
    <property type="molecule type" value="Genomic_DNA"/>
</dbReference>
<dbReference type="OrthoDB" id="3153758at2759"/>
<dbReference type="eggNOG" id="ENOG502T02C">
    <property type="taxonomic scope" value="Eukaryota"/>
</dbReference>
<protein>
    <submittedName>
        <fullName evidence="2">Uncharacterized protein</fullName>
    </submittedName>
</protein>
<dbReference type="GeneID" id="18823606"/>
<sequence length="373" mass="44444">MPAHDRSPLLGNHDDDDVPSCPAGLKRGILIFIFALLLGFMCFKSTQNLDGSLYDPKERERIRKEWAIEKYQVEKDLENLREQHQHEIDQFQDTLAELRREQQHEVDLFQDTLAELRLEQQHDIDAYRYALNQIRLTQEREIHEHHATMKRLDQEKEAMQRAWHSDHIKLVRLRRSIQYEEEKIEEGRRELLEERRRWEQERQKREDEERERQRRLIKWGPLVSDDEPCVRYGTARYSAPLEYAPISWDPYTACTETPLRIHQKDVLPTECLHDGGQMMGIWYIDFDESSCKPWWGETKDDGCVGRQSGIHRYEARLEGYLNDSNDFKSNWAEMCNTTPQIMFGHTFNSPSKCAYSSRRGVYGLWDVPDTRCN</sequence>
<dbReference type="Proteomes" id="UP000008493">
    <property type="component" value="Unassembled WGS sequence"/>
</dbReference>
<evidence type="ECO:0000313" key="3">
    <source>
        <dbReference type="Proteomes" id="UP000008493"/>
    </source>
</evidence>
<keyword evidence="1" id="KW-0175">Coiled coil</keyword>
<dbReference type="OMA" id="REWEQEV"/>
<organism evidence="2 3">
    <name type="scientific">Agaricus bisporus var. burnettii (strain JB137-S8 / ATCC MYA-4627 / FGSC 10392)</name>
    <name type="common">White button mushroom</name>
    <dbReference type="NCBI Taxonomy" id="597362"/>
    <lineage>
        <taxon>Eukaryota</taxon>
        <taxon>Fungi</taxon>
        <taxon>Dikarya</taxon>
        <taxon>Basidiomycota</taxon>
        <taxon>Agaricomycotina</taxon>
        <taxon>Agaricomycetes</taxon>
        <taxon>Agaricomycetidae</taxon>
        <taxon>Agaricales</taxon>
        <taxon>Agaricineae</taxon>
        <taxon>Agaricaceae</taxon>
        <taxon>Agaricus</taxon>
    </lineage>
</organism>
<dbReference type="RefSeq" id="XP_007328238.1">
    <property type="nucleotide sequence ID" value="XM_007328176.1"/>
</dbReference>
<dbReference type="InParanoid" id="K5W1D1"/>